<keyword evidence="2" id="KW-1185">Reference proteome</keyword>
<accession>F1T4M8</accession>
<evidence type="ECO:0000313" key="2">
    <source>
        <dbReference type="Proteomes" id="UP000005947"/>
    </source>
</evidence>
<dbReference type="EMBL" id="ACGK02000001">
    <property type="protein sequence ID" value="EGF23672.1"/>
    <property type="molecule type" value="Genomic_DNA"/>
</dbReference>
<dbReference type="Proteomes" id="UP000005947">
    <property type="component" value="Unassembled WGS sequence"/>
</dbReference>
<reference evidence="1 2" key="1">
    <citation type="submission" date="2011-02" db="EMBL/GenBank/DDBJ databases">
        <authorList>
            <person name="Muzny D."/>
            <person name="Qin X."/>
            <person name="Buhay C."/>
            <person name="Dugan-Rocha S."/>
            <person name="Ding Y."/>
            <person name="Chen G."/>
            <person name="Hawes A."/>
            <person name="Holder M."/>
            <person name="Jhangiani S."/>
            <person name="Johnson A."/>
            <person name="Khan Z."/>
            <person name="Li Z."/>
            <person name="Liu W."/>
            <person name="Liu X."/>
            <person name="Perez L."/>
            <person name="Shen H."/>
            <person name="Wang Q."/>
            <person name="Watt J."/>
            <person name="Xi L."/>
            <person name="Xin Y."/>
            <person name="Zhou J."/>
            <person name="Deng J."/>
            <person name="Jiang H."/>
            <person name="Liu Y."/>
            <person name="Qu J."/>
            <person name="Song X.-Z."/>
            <person name="Zhang L."/>
            <person name="Villasana D."/>
            <person name="Johnson A."/>
            <person name="Liu J."/>
            <person name="Liyanage D."/>
            <person name="Lorensuhewa L."/>
            <person name="Robinson T."/>
            <person name="Song A."/>
            <person name="Song B.-B."/>
            <person name="Dinh H."/>
            <person name="Thornton R."/>
            <person name="Coyle M."/>
            <person name="Francisco L."/>
            <person name="Jackson L."/>
            <person name="Javaid M."/>
            <person name="Korchina V."/>
            <person name="Kovar C."/>
            <person name="Mata R."/>
            <person name="Mathew T."/>
            <person name="Ngo R."/>
            <person name="Nguyen L."/>
            <person name="Nguyen N."/>
            <person name="Okwuonu G."/>
            <person name="Ongeri F."/>
            <person name="Pham C."/>
            <person name="Simmons D."/>
            <person name="Wilczek-Boney K."/>
            <person name="Hale W."/>
            <person name="Jakkamsetti A."/>
            <person name="Pham P."/>
            <person name="Ruth R."/>
            <person name="San Lucas F."/>
            <person name="Warren J."/>
            <person name="Zhang J."/>
            <person name="Zhao Z."/>
            <person name="Zhou C."/>
            <person name="Zhu D."/>
            <person name="Lee S."/>
            <person name="Bess C."/>
            <person name="Blankenburg K."/>
            <person name="Forbes L."/>
            <person name="Fu Q."/>
            <person name="Gubbala S."/>
            <person name="Hirani K."/>
            <person name="Jayaseelan J.C."/>
            <person name="Lara F."/>
            <person name="Munidasa M."/>
            <person name="Palculict T."/>
            <person name="Patil S."/>
            <person name="Pu L.-L."/>
            <person name="Saada N."/>
            <person name="Tang L."/>
            <person name="Weissenberger G."/>
            <person name="Zhu Y."/>
            <person name="Hemphill L."/>
            <person name="Shang Y."/>
            <person name="Youmans B."/>
            <person name="Ayvaz T."/>
            <person name="Ross M."/>
            <person name="Santibanez J."/>
            <person name="Aqrawi P."/>
            <person name="Gross S."/>
            <person name="Joshi V."/>
            <person name="Fowler G."/>
            <person name="Nazareth L."/>
            <person name="Reid J."/>
            <person name="Worley K."/>
            <person name="Petrosino J."/>
            <person name="Highlander S."/>
            <person name="Gibbs R."/>
        </authorList>
    </citation>
    <scope>NUCLEOTIDE SEQUENCE [LARGE SCALE GENOMIC DNA]</scope>
    <source>
        <strain evidence="1 2">DSM 15829</strain>
    </source>
</reference>
<name>F1T4M8_9ACTN</name>
<proteinExistence type="predicted"/>
<evidence type="ECO:0000313" key="1">
    <source>
        <dbReference type="EMBL" id="EGF23672.1"/>
    </source>
</evidence>
<protein>
    <submittedName>
        <fullName evidence="1">Uncharacterized protein</fullName>
    </submittedName>
</protein>
<organism evidence="1 2">
    <name type="scientific">Fannyhessea vaginae DSM 15829</name>
    <dbReference type="NCBI Taxonomy" id="525256"/>
    <lineage>
        <taxon>Bacteria</taxon>
        <taxon>Bacillati</taxon>
        <taxon>Actinomycetota</taxon>
        <taxon>Coriobacteriia</taxon>
        <taxon>Coriobacteriales</taxon>
        <taxon>Atopobiaceae</taxon>
        <taxon>Fannyhessea</taxon>
    </lineage>
</organism>
<sequence>MSLVQTTVIRENIACVESFSYISTKKLCALGTVYTLEAL</sequence>
<dbReference type="AlphaFoldDB" id="F1T4M8"/>
<gene>
    <name evidence="1" type="ORF">HMPREF0091_10619</name>
</gene>
<comment type="caution">
    <text evidence="1">The sequence shown here is derived from an EMBL/GenBank/DDBJ whole genome shotgun (WGS) entry which is preliminary data.</text>
</comment>